<name>A0A3N8QRK7_9BURK</name>
<dbReference type="EMBL" id="QTQX01000023">
    <property type="protein sequence ID" value="RQT21896.1"/>
    <property type="molecule type" value="Genomic_DNA"/>
</dbReference>
<protein>
    <submittedName>
        <fullName evidence="1">DGQHR domain-containing protein</fullName>
    </submittedName>
</protein>
<sequence length="354" mass="39689">MSTKCQRHSVRSLLPRTPAKYKSTKAARLNNNLETIPENGEEVRVAVSQIRQGEKRFVTFSIFSDVLAGCCFATSRDEDPKAGFQRVLNKKRAQDIADYIDTDLGTIPSSIVLSAQSAADFKLVSRGKIASFLYTPHSFLILDGQHRVYGYSLARTRLRVPVVVYEGLKPEEEARLFIDINTKQKPVPRELLLAINRLARRDSDTEAVLAEIFDYFDEDGQSALLGLTSPAKKQSGKISRVTFNAGLKPHLPMFAAREPHEIYAIWNGYLHGLRVTLGENYLNWIVSTNVFRAFSDVFPECLQRVVDRFGRKYKTDHFAQVTAPFASIKPAAFKKEAASLADDLRKALKSSLSA</sequence>
<dbReference type="InterPro" id="IPR017642">
    <property type="entry name" value="DNA_S_mod_DndB"/>
</dbReference>
<dbReference type="Pfam" id="PF14072">
    <property type="entry name" value="DndB"/>
    <property type="match status" value="1"/>
</dbReference>
<dbReference type="NCBIfam" id="TIGR03187">
    <property type="entry name" value="DGQHR"/>
    <property type="match status" value="1"/>
</dbReference>
<organism evidence="1 2">
    <name type="scientific">Burkholderia contaminans</name>
    <dbReference type="NCBI Taxonomy" id="488447"/>
    <lineage>
        <taxon>Bacteria</taxon>
        <taxon>Pseudomonadati</taxon>
        <taxon>Pseudomonadota</taxon>
        <taxon>Betaproteobacteria</taxon>
        <taxon>Burkholderiales</taxon>
        <taxon>Burkholderiaceae</taxon>
        <taxon>Burkholderia</taxon>
        <taxon>Burkholderia cepacia complex</taxon>
    </lineage>
</organism>
<dbReference type="Proteomes" id="UP000269271">
    <property type="component" value="Unassembled WGS sequence"/>
</dbReference>
<proteinExistence type="predicted"/>
<dbReference type="CDD" id="cd16413">
    <property type="entry name" value="DGQHR_domain"/>
    <property type="match status" value="1"/>
</dbReference>
<gene>
    <name evidence="1" type="ORF">DF037_29510</name>
</gene>
<dbReference type="InterPro" id="IPR017601">
    <property type="entry name" value="DGQHR-contain_dom"/>
</dbReference>
<accession>A0A3N8QRK7</accession>
<evidence type="ECO:0000313" key="1">
    <source>
        <dbReference type="EMBL" id="RQT21896.1"/>
    </source>
</evidence>
<reference evidence="1 2" key="1">
    <citation type="submission" date="2018-08" db="EMBL/GenBank/DDBJ databases">
        <title>Comparative analysis of Burkholderia isolates from Puerto Rico.</title>
        <authorList>
            <person name="Hall C."/>
            <person name="Sahl J."/>
            <person name="Wagner D."/>
        </authorList>
    </citation>
    <scope>NUCLEOTIDE SEQUENCE [LARGE SCALE GENOMIC DNA]</scope>
    <source>
        <strain evidence="1 2">Bp9001</strain>
    </source>
</reference>
<dbReference type="AlphaFoldDB" id="A0A3N8QRK7"/>
<evidence type="ECO:0000313" key="2">
    <source>
        <dbReference type="Proteomes" id="UP000269271"/>
    </source>
</evidence>
<comment type="caution">
    <text evidence="1">The sequence shown here is derived from an EMBL/GenBank/DDBJ whole genome shotgun (WGS) entry which is preliminary data.</text>
</comment>